<dbReference type="Proteomes" id="UP000032515">
    <property type="component" value="Unassembled WGS sequence"/>
</dbReference>
<dbReference type="EMBL" id="JXXE01000721">
    <property type="protein sequence ID" value="KIZ33812.1"/>
    <property type="molecule type" value="Genomic_DNA"/>
</dbReference>
<keyword evidence="1" id="KW-1133">Transmembrane helix</keyword>
<reference evidence="2 3" key="1">
    <citation type="submission" date="2014-11" db="EMBL/GenBank/DDBJ databases">
        <title>Genomics and ecophysiology of heterotrophic nitrogen fixing bacteria isolated from estuarine surface water.</title>
        <authorList>
            <person name="Bentzon-Tilia M."/>
            <person name="Severin I."/>
            <person name="Hansen L.H."/>
            <person name="Riemann L."/>
        </authorList>
    </citation>
    <scope>NUCLEOTIDE SEQUENCE [LARGE SCALE GENOMIC DNA]</scope>
    <source>
        <strain evidence="2 3">BAL398</strain>
    </source>
</reference>
<evidence type="ECO:0000313" key="2">
    <source>
        <dbReference type="EMBL" id="KIZ33812.1"/>
    </source>
</evidence>
<feature type="transmembrane region" description="Helical" evidence="1">
    <location>
        <begin position="7"/>
        <end position="28"/>
    </location>
</feature>
<name>A0A0D7E2I3_RHOPL</name>
<keyword evidence="1" id="KW-0812">Transmembrane</keyword>
<sequence length="86" mass="9104">MSATFDLDLVAGLFGAALAFATAFFAAAGLEVFLRVCLDIRLPFVAFRGSIIAGLLMERRGKPLLGKSADLGVWLQGFETPAIPVC</sequence>
<evidence type="ECO:0000256" key="1">
    <source>
        <dbReference type="SAM" id="Phobius"/>
    </source>
</evidence>
<evidence type="ECO:0000313" key="3">
    <source>
        <dbReference type="Proteomes" id="UP000032515"/>
    </source>
</evidence>
<proteinExistence type="predicted"/>
<accession>A0A0D7E2I3</accession>
<organism evidence="2 3">
    <name type="scientific">Rhodopseudomonas palustris</name>
    <dbReference type="NCBI Taxonomy" id="1076"/>
    <lineage>
        <taxon>Bacteria</taxon>
        <taxon>Pseudomonadati</taxon>
        <taxon>Pseudomonadota</taxon>
        <taxon>Alphaproteobacteria</taxon>
        <taxon>Hyphomicrobiales</taxon>
        <taxon>Nitrobacteraceae</taxon>
        <taxon>Rhodopseudomonas</taxon>
    </lineage>
</organism>
<gene>
    <name evidence="2" type="ORF">OO17_27995</name>
</gene>
<dbReference type="AlphaFoldDB" id="A0A0D7E2I3"/>
<keyword evidence="1" id="KW-0472">Membrane</keyword>
<protein>
    <submittedName>
        <fullName evidence="2">Uncharacterized protein</fullName>
    </submittedName>
</protein>
<comment type="caution">
    <text evidence="2">The sequence shown here is derived from an EMBL/GenBank/DDBJ whole genome shotgun (WGS) entry which is preliminary data.</text>
</comment>